<dbReference type="GO" id="GO:0071013">
    <property type="term" value="C:catalytic step 2 spliceosome"/>
    <property type="evidence" value="ECO:0007669"/>
    <property type="project" value="TreeGrafter"/>
</dbReference>
<keyword evidence="5" id="KW-1185">Reference proteome</keyword>
<dbReference type="PANTHER" id="PTHR45625">
    <property type="entry name" value="PEPTIDYL-PROLYL CIS-TRANS ISOMERASE-RELATED"/>
    <property type="match status" value="1"/>
</dbReference>
<evidence type="ECO:0000256" key="1">
    <source>
        <dbReference type="ARBA" id="ARBA00000971"/>
    </source>
</evidence>
<dbReference type="PANTHER" id="PTHR45625:SF2">
    <property type="entry name" value="PEPTIDYL-PROLYL CIS-TRANS ISOMERASE-LIKE 3"/>
    <property type="match status" value="1"/>
</dbReference>
<comment type="catalytic activity">
    <reaction evidence="1">
        <text>[protein]-peptidylproline (omega=180) = [protein]-peptidylproline (omega=0)</text>
        <dbReference type="Rhea" id="RHEA:16237"/>
        <dbReference type="Rhea" id="RHEA-COMP:10747"/>
        <dbReference type="Rhea" id="RHEA-COMP:10748"/>
        <dbReference type="ChEBI" id="CHEBI:83833"/>
        <dbReference type="ChEBI" id="CHEBI:83834"/>
        <dbReference type="EC" id="5.2.1.8"/>
    </reaction>
</comment>
<accession>A0A0D3JSF5</accession>
<feature type="domain" description="PPIase cyclophilin-type" evidence="3">
    <location>
        <begin position="181"/>
        <end position="318"/>
    </location>
</feature>
<dbReference type="InterPro" id="IPR044666">
    <property type="entry name" value="Cyclophilin_A-like"/>
</dbReference>
<evidence type="ECO:0000313" key="4">
    <source>
        <dbReference type="EnsemblProtists" id="EOD26440"/>
    </source>
</evidence>
<dbReference type="RefSeq" id="XP_005778869.1">
    <property type="nucleotide sequence ID" value="XM_005778812.1"/>
</dbReference>
<reference evidence="5" key="1">
    <citation type="journal article" date="2013" name="Nature">
        <title>Pan genome of the phytoplankton Emiliania underpins its global distribution.</title>
        <authorList>
            <person name="Read B.A."/>
            <person name="Kegel J."/>
            <person name="Klute M.J."/>
            <person name="Kuo A."/>
            <person name="Lefebvre S.C."/>
            <person name="Maumus F."/>
            <person name="Mayer C."/>
            <person name="Miller J."/>
            <person name="Monier A."/>
            <person name="Salamov A."/>
            <person name="Young J."/>
            <person name="Aguilar M."/>
            <person name="Claverie J.M."/>
            <person name="Frickenhaus S."/>
            <person name="Gonzalez K."/>
            <person name="Herman E.K."/>
            <person name="Lin Y.C."/>
            <person name="Napier J."/>
            <person name="Ogata H."/>
            <person name="Sarno A.F."/>
            <person name="Shmutz J."/>
            <person name="Schroeder D."/>
            <person name="de Vargas C."/>
            <person name="Verret F."/>
            <person name="von Dassow P."/>
            <person name="Valentin K."/>
            <person name="Van de Peer Y."/>
            <person name="Wheeler G."/>
            <person name="Dacks J.B."/>
            <person name="Delwiche C.F."/>
            <person name="Dyhrman S.T."/>
            <person name="Glockner G."/>
            <person name="John U."/>
            <person name="Richards T."/>
            <person name="Worden A.Z."/>
            <person name="Zhang X."/>
            <person name="Grigoriev I.V."/>
            <person name="Allen A.E."/>
            <person name="Bidle K."/>
            <person name="Borodovsky M."/>
            <person name="Bowler C."/>
            <person name="Brownlee C."/>
            <person name="Cock J.M."/>
            <person name="Elias M."/>
            <person name="Gladyshev V.N."/>
            <person name="Groth M."/>
            <person name="Guda C."/>
            <person name="Hadaegh A."/>
            <person name="Iglesias-Rodriguez M.D."/>
            <person name="Jenkins J."/>
            <person name="Jones B.M."/>
            <person name="Lawson T."/>
            <person name="Leese F."/>
            <person name="Lindquist E."/>
            <person name="Lobanov A."/>
            <person name="Lomsadze A."/>
            <person name="Malik S.B."/>
            <person name="Marsh M.E."/>
            <person name="Mackinder L."/>
            <person name="Mock T."/>
            <person name="Mueller-Roeber B."/>
            <person name="Pagarete A."/>
            <person name="Parker M."/>
            <person name="Probert I."/>
            <person name="Quesneville H."/>
            <person name="Raines C."/>
            <person name="Rensing S.A."/>
            <person name="Riano-Pachon D.M."/>
            <person name="Richier S."/>
            <person name="Rokitta S."/>
            <person name="Shiraiwa Y."/>
            <person name="Soanes D.M."/>
            <person name="van der Giezen M."/>
            <person name="Wahlund T.M."/>
            <person name="Williams B."/>
            <person name="Wilson W."/>
            <person name="Wolfe G."/>
            <person name="Wurch L.L."/>
        </authorList>
    </citation>
    <scope>NUCLEOTIDE SEQUENCE</scope>
</reference>
<proteinExistence type="predicted"/>
<feature type="chain" id="PRO_5044270194" description="PPIase cyclophilin-type domain-containing protein" evidence="2">
    <location>
        <begin position="22"/>
        <end position="330"/>
    </location>
</feature>
<protein>
    <recommendedName>
        <fullName evidence="3">PPIase cyclophilin-type domain-containing protein</fullName>
    </recommendedName>
</protein>
<dbReference type="PRINTS" id="PR00153">
    <property type="entry name" value="CSAPPISMRASE"/>
</dbReference>
<feature type="signal peptide" evidence="2">
    <location>
        <begin position="1"/>
        <end position="21"/>
    </location>
</feature>
<dbReference type="GO" id="GO:0003755">
    <property type="term" value="F:peptidyl-prolyl cis-trans isomerase activity"/>
    <property type="evidence" value="ECO:0007669"/>
    <property type="project" value="UniProtKB-EC"/>
</dbReference>
<reference evidence="4" key="2">
    <citation type="submission" date="2024-10" db="UniProtKB">
        <authorList>
            <consortium name="EnsemblProtists"/>
        </authorList>
    </citation>
    <scope>IDENTIFICATION</scope>
</reference>
<dbReference type="PROSITE" id="PS00170">
    <property type="entry name" value="CSA_PPIASE_1"/>
    <property type="match status" value="1"/>
</dbReference>
<dbReference type="eggNOG" id="KOG0884">
    <property type="taxonomic scope" value="Eukaryota"/>
</dbReference>
<dbReference type="KEGG" id="ehx:EMIHUDRAFT_205479"/>
<evidence type="ECO:0000259" key="3">
    <source>
        <dbReference type="PROSITE" id="PS50072"/>
    </source>
</evidence>
<dbReference type="STRING" id="2903.R1EIE6"/>
<dbReference type="InterPro" id="IPR020892">
    <property type="entry name" value="Cyclophilin-type_PPIase_CS"/>
</dbReference>
<evidence type="ECO:0000256" key="2">
    <source>
        <dbReference type="SAM" id="SignalP"/>
    </source>
</evidence>
<dbReference type="AlphaFoldDB" id="A0A0D3JSF5"/>
<dbReference type="SUPFAM" id="SSF50891">
    <property type="entry name" value="Cyclophilin-like"/>
    <property type="match status" value="1"/>
</dbReference>
<dbReference type="InterPro" id="IPR029000">
    <property type="entry name" value="Cyclophilin-like_dom_sf"/>
</dbReference>
<dbReference type="GeneID" id="17271986"/>
<dbReference type="PROSITE" id="PS50072">
    <property type="entry name" value="CSA_PPIASE_2"/>
    <property type="match status" value="1"/>
</dbReference>
<evidence type="ECO:0000313" key="5">
    <source>
        <dbReference type="Proteomes" id="UP000013827"/>
    </source>
</evidence>
<dbReference type="PaxDb" id="2903-EOD26440"/>
<dbReference type="Proteomes" id="UP000013827">
    <property type="component" value="Unassembled WGS sequence"/>
</dbReference>
<dbReference type="Gene3D" id="2.40.100.10">
    <property type="entry name" value="Cyclophilin-like"/>
    <property type="match status" value="1"/>
</dbReference>
<dbReference type="Pfam" id="PF00160">
    <property type="entry name" value="Pro_isomerase"/>
    <property type="match status" value="1"/>
</dbReference>
<dbReference type="InterPro" id="IPR002130">
    <property type="entry name" value="Cyclophilin-type_PPIase_dom"/>
</dbReference>
<sequence length="330" mass="34985">MVLSLITAITALTAGPRAIIAAPRRGGRANLRAMALGVGDDFPPAALRSLGVEGRRAVVAFVNADDDFNDAKELRLFETRADEFARRKCALVAVRPPEGASEAAGRLYPSLTLHDDEEDAVRTAAGLPLGWRPRRPRATFLLAANGTVCEAVSGGVGCTEHPAFAARAVARLDDAEASAAELFCDSVPRTTFNFLALAASGYYDGTLFHRNIKGFMVQGGDPTGAGKGGASIWGGKFADEIHPENKHSARGILAMANSGPNTNGSQFYITYAKHPHLDNSYSVFGKLIDGFETLNAIERTPLEHVTIHANPLADQMITFPSATGAPDVQT</sequence>
<dbReference type="HOGENOM" id="CLU_843146_0_0_1"/>
<organism evidence="4 5">
    <name type="scientific">Emiliania huxleyi (strain CCMP1516)</name>
    <dbReference type="NCBI Taxonomy" id="280463"/>
    <lineage>
        <taxon>Eukaryota</taxon>
        <taxon>Haptista</taxon>
        <taxon>Haptophyta</taxon>
        <taxon>Prymnesiophyceae</taxon>
        <taxon>Isochrysidales</taxon>
        <taxon>Noelaerhabdaceae</taxon>
        <taxon>Emiliania</taxon>
    </lineage>
</organism>
<dbReference type="EnsemblProtists" id="EOD26440">
    <property type="protein sequence ID" value="EOD26440"/>
    <property type="gene ID" value="EMIHUDRAFT_205479"/>
</dbReference>
<keyword evidence="2" id="KW-0732">Signal</keyword>
<dbReference type="GO" id="GO:0006457">
    <property type="term" value="P:protein folding"/>
    <property type="evidence" value="ECO:0007669"/>
    <property type="project" value="InterPro"/>
</dbReference>
<name>A0A0D3JSF5_EMIH1</name>